<dbReference type="PANTHER" id="PTHR42702">
    <property type="entry name" value="NUCLEOTIDE PYROPHOSPHOHYDROLASE"/>
    <property type="match status" value="1"/>
</dbReference>
<protein>
    <submittedName>
        <fullName evidence="1">Pyrophosphatase</fullName>
    </submittedName>
</protein>
<name>A0A1C0ZW87_9BACL</name>
<dbReference type="SUPFAM" id="SSF101386">
    <property type="entry name" value="all-alpha NTP pyrophosphatases"/>
    <property type="match status" value="1"/>
</dbReference>
<dbReference type="STRING" id="512399.A8709_31180"/>
<proteinExistence type="predicted"/>
<keyword evidence="2" id="KW-1185">Reference proteome</keyword>
<dbReference type="EMBL" id="LYPC01000027">
    <property type="protein sequence ID" value="OCT12298.1"/>
    <property type="molecule type" value="Genomic_DNA"/>
</dbReference>
<dbReference type="CDD" id="cd11523">
    <property type="entry name" value="NTP-PPase"/>
    <property type="match status" value="1"/>
</dbReference>
<dbReference type="Proteomes" id="UP000093309">
    <property type="component" value="Unassembled WGS sequence"/>
</dbReference>
<dbReference type="PANTHER" id="PTHR42702:SF1">
    <property type="entry name" value="REGULATORY PROTEIN FOR BETA-LACTAMASE"/>
    <property type="match status" value="1"/>
</dbReference>
<organism evidence="1 2">
    <name type="scientific">Paenibacillus pectinilyticus</name>
    <dbReference type="NCBI Taxonomy" id="512399"/>
    <lineage>
        <taxon>Bacteria</taxon>
        <taxon>Bacillati</taxon>
        <taxon>Bacillota</taxon>
        <taxon>Bacilli</taxon>
        <taxon>Bacillales</taxon>
        <taxon>Paenibacillaceae</taxon>
        <taxon>Paenibacillus</taxon>
    </lineage>
</organism>
<accession>A0A1C0ZW87</accession>
<dbReference type="AlphaFoldDB" id="A0A1C0ZW87"/>
<evidence type="ECO:0000313" key="1">
    <source>
        <dbReference type="EMBL" id="OCT12298.1"/>
    </source>
</evidence>
<dbReference type="PIRSF" id="PIRSF036521">
    <property type="entry name" value="UCP036521_pph"/>
    <property type="match status" value="1"/>
</dbReference>
<gene>
    <name evidence="1" type="ORF">A8709_31180</name>
</gene>
<dbReference type="OrthoDB" id="2418132at2"/>
<evidence type="ECO:0000313" key="2">
    <source>
        <dbReference type="Proteomes" id="UP000093309"/>
    </source>
</evidence>
<reference evidence="2" key="1">
    <citation type="submission" date="2016-05" db="EMBL/GenBank/DDBJ databases">
        <title>Paenibacillus oryzae. sp. nov., isolated from the rice root.</title>
        <authorList>
            <person name="Zhang J."/>
            <person name="Zhang X."/>
        </authorList>
    </citation>
    <scope>NUCLEOTIDE SEQUENCE [LARGE SCALE GENOMIC DNA]</scope>
    <source>
        <strain evidence="2">KCTC13222</strain>
    </source>
</reference>
<comment type="caution">
    <text evidence="1">The sequence shown here is derived from an EMBL/GenBank/DDBJ whole genome shotgun (WGS) entry which is preliminary data.</text>
</comment>
<dbReference type="RefSeq" id="WP_065856459.1">
    <property type="nucleotide sequence ID" value="NZ_LYPC01000027.1"/>
</dbReference>
<sequence length="100" mass="11787">MHISDMQKHIQQFSIEKGFDTSTIEQRALYLTTEVGEMVKELLHLSYHPDHEKKEEIKKNLGFEMYDIVWNICDLANKLEIDLAQAFAAKMEINKTRTWS</sequence>
<dbReference type="Gene3D" id="1.10.287.1080">
    <property type="entry name" value="MazG-like"/>
    <property type="match status" value="1"/>
</dbReference>
<dbReference type="InterPro" id="IPR011411">
    <property type="entry name" value="MazG-related_YvdC"/>
</dbReference>